<accession>A0A1B6PME0</accession>
<feature type="compositionally biased region" description="Pro residues" evidence="1">
    <location>
        <begin position="195"/>
        <end position="205"/>
    </location>
</feature>
<dbReference type="Proteomes" id="UP000000768">
    <property type="component" value="Chromosome 6"/>
</dbReference>
<evidence type="ECO:0000256" key="1">
    <source>
        <dbReference type="SAM" id="MobiDB-lite"/>
    </source>
</evidence>
<dbReference type="Gramene" id="KXG26827">
    <property type="protein sequence ID" value="KXG26827"/>
    <property type="gene ID" value="SORBI_3006G167100"/>
</dbReference>
<reference evidence="2 3" key="1">
    <citation type="journal article" date="2009" name="Nature">
        <title>The Sorghum bicolor genome and the diversification of grasses.</title>
        <authorList>
            <person name="Paterson A.H."/>
            <person name="Bowers J.E."/>
            <person name="Bruggmann R."/>
            <person name="Dubchak I."/>
            <person name="Grimwood J."/>
            <person name="Gundlach H."/>
            <person name="Haberer G."/>
            <person name="Hellsten U."/>
            <person name="Mitros T."/>
            <person name="Poliakov A."/>
            <person name="Schmutz J."/>
            <person name="Spannagl M."/>
            <person name="Tang H."/>
            <person name="Wang X."/>
            <person name="Wicker T."/>
            <person name="Bharti A.K."/>
            <person name="Chapman J."/>
            <person name="Feltus F.A."/>
            <person name="Gowik U."/>
            <person name="Grigoriev I.V."/>
            <person name="Lyons E."/>
            <person name="Maher C.A."/>
            <person name="Martis M."/>
            <person name="Narechania A."/>
            <person name="Otillar R.P."/>
            <person name="Penning B.W."/>
            <person name="Salamov A.A."/>
            <person name="Wang Y."/>
            <person name="Zhang L."/>
            <person name="Carpita N.C."/>
            <person name="Freeling M."/>
            <person name="Gingle A.R."/>
            <person name="Hash C.T."/>
            <person name="Keller B."/>
            <person name="Klein P."/>
            <person name="Kresovich S."/>
            <person name="McCann M.C."/>
            <person name="Ming R."/>
            <person name="Peterson D.G."/>
            <person name="Mehboob-ur-Rahman"/>
            <person name="Ware D."/>
            <person name="Westhoff P."/>
            <person name="Mayer K.F."/>
            <person name="Messing J."/>
            <person name="Rokhsar D.S."/>
        </authorList>
    </citation>
    <scope>NUCLEOTIDE SEQUENCE [LARGE SCALE GENOMIC DNA]</scope>
    <source>
        <strain evidence="3">cv. BTx623</strain>
    </source>
</reference>
<gene>
    <name evidence="2" type="ORF">SORBI_3006G167100</name>
</gene>
<protein>
    <submittedName>
        <fullName evidence="2">Uncharacterized protein</fullName>
    </submittedName>
</protein>
<proteinExistence type="predicted"/>
<keyword evidence="3" id="KW-1185">Reference proteome</keyword>
<dbReference type="AlphaFoldDB" id="A0A1B6PME0"/>
<reference evidence="3" key="2">
    <citation type="journal article" date="2018" name="Plant J.">
        <title>The Sorghum bicolor reference genome: improved assembly, gene annotations, a transcriptome atlas, and signatures of genome organization.</title>
        <authorList>
            <person name="McCormick R.F."/>
            <person name="Truong S.K."/>
            <person name="Sreedasyam A."/>
            <person name="Jenkins J."/>
            <person name="Shu S."/>
            <person name="Sims D."/>
            <person name="Kennedy M."/>
            <person name="Amirebrahimi M."/>
            <person name="Weers B.D."/>
            <person name="McKinley B."/>
            <person name="Mattison A."/>
            <person name="Morishige D.T."/>
            <person name="Grimwood J."/>
            <person name="Schmutz J."/>
            <person name="Mullet J.E."/>
        </authorList>
    </citation>
    <scope>NUCLEOTIDE SEQUENCE [LARGE SCALE GENOMIC DNA]</scope>
    <source>
        <strain evidence="3">cv. BTx623</strain>
    </source>
</reference>
<evidence type="ECO:0000313" key="3">
    <source>
        <dbReference type="Proteomes" id="UP000000768"/>
    </source>
</evidence>
<evidence type="ECO:0000313" key="2">
    <source>
        <dbReference type="EMBL" id="KXG26827.1"/>
    </source>
</evidence>
<feature type="region of interest" description="Disordered" evidence="1">
    <location>
        <begin position="61"/>
        <end position="80"/>
    </location>
</feature>
<dbReference type="InParanoid" id="A0A1B6PME0"/>
<organism evidence="2 3">
    <name type="scientific">Sorghum bicolor</name>
    <name type="common">Sorghum</name>
    <name type="synonym">Sorghum vulgare</name>
    <dbReference type="NCBI Taxonomy" id="4558"/>
    <lineage>
        <taxon>Eukaryota</taxon>
        <taxon>Viridiplantae</taxon>
        <taxon>Streptophyta</taxon>
        <taxon>Embryophyta</taxon>
        <taxon>Tracheophyta</taxon>
        <taxon>Spermatophyta</taxon>
        <taxon>Magnoliopsida</taxon>
        <taxon>Liliopsida</taxon>
        <taxon>Poales</taxon>
        <taxon>Poaceae</taxon>
        <taxon>PACMAD clade</taxon>
        <taxon>Panicoideae</taxon>
        <taxon>Andropogonodae</taxon>
        <taxon>Andropogoneae</taxon>
        <taxon>Sorghinae</taxon>
        <taxon>Sorghum</taxon>
    </lineage>
</organism>
<dbReference type="EMBL" id="CM000765">
    <property type="protein sequence ID" value="KXG26827.1"/>
    <property type="molecule type" value="Genomic_DNA"/>
</dbReference>
<name>A0A1B6PME0_SORBI</name>
<feature type="region of interest" description="Disordered" evidence="1">
    <location>
        <begin position="165"/>
        <end position="229"/>
    </location>
</feature>
<sequence>MTRFGPTHADLGPWDLLYSCICFYPFPSFTQRLFEPTKPQTVRLPTHLAVSCLLSSLGRKNSPQKTLLKTPPPPHQCQKTPQHRLATDRLAASFLADHFRNHPTSRASTARFPHQAGHFPFPHGLVREIWIRERWVLRGRAGPPPARNPQVGGEGWSWCRREEGEEVSRQDGQGGGLRLLRRRRPPLRPLQVALRPPPPHRPPSAPREERGKAHPPPRRQQQPGLHATM</sequence>